<proteinExistence type="predicted"/>
<dbReference type="EMBL" id="JAQIZZ010000004">
    <property type="protein sequence ID" value="KAJ5543929.1"/>
    <property type="molecule type" value="Genomic_DNA"/>
</dbReference>
<comment type="caution">
    <text evidence="2">The sequence shown here is derived from an EMBL/GenBank/DDBJ whole genome shotgun (WGS) entry which is preliminary data.</text>
</comment>
<evidence type="ECO:0000256" key="1">
    <source>
        <dbReference type="SAM" id="MobiDB-lite"/>
    </source>
</evidence>
<dbReference type="Proteomes" id="UP001220324">
    <property type="component" value="Unassembled WGS sequence"/>
</dbReference>
<dbReference type="AlphaFoldDB" id="A0AAD6CZX5"/>
<reference evidence="2 3" key="1">
    <citation type="journal article" date="2023" name="IMA Fungus">
        <title>Comparative genomic study of the Penicillium genus elucidates a diverse pangenome and 15 lateral gene transfer events.</title>
        <authorList>
            <person name="Petersen C."/>
            <person name="Sorensen T."/>
            <person name="Nielsen M.R."/>
            <person name="Sondergaard T.E."/>
            <person name="Sorensen J.L."/>
            <person name="Fitzpatrick D.A."/>
            <person name="Frisvad J.C."/>
            <person name="Nielsen K.L."/>
        </authorList>
    </citation>
    <scope>NUCLEOTIDE SEQUENCE [LARGE SCALE GENOMIC DNA]</scope>
    <source>
        <strain evidence="2 3">IBT 35679</strain>
    </source>
</reference>
<name>A0AAD6CZX5_9EURO</name>
<evidence type="ECO:0000313" key="2">
    <source>
        <dbReference type="EMBL" id="KAJ5543929.1"/>
    </source>
</evidence>
<feature type="region of interest" description="Disordered" evidence="1">
    <location>
        <begin position="1"/>
        <end position="58"/>
    </location>
</feature>
<evidence type="ECO:0000313" key="3">
    <source>
        <dbReference type="Proteomes" id="UP001220324"/>
    </source>
</evidence>
<keyword evidence="3" id="KW-1185">Reference proteome</keyword>
<sequence length="58" mass="6366">MDLEPINEQATTISLPHTYGNIGTQSSVPPNIQNEPPQSLQEGPYQEPFHGAQFTADE</sequence>
<protein>
    <submittedName>
        <fullName evidence="2">Uncharacterized protein</fullName>
    </submittedName>
</protein>
<gene>
    <name evidence="2" type="ORF">N7494_005208</name>
</gene>
<feature type="compositionally biased region" description="Polar residues" evidence="1">
    <location>
        <begin position="8"/>
        <end position="41"/>
    </location>
</feature>
<accession>A0AAD6CZX5</accession>
<organism evidence="2 3">
    <name type="scientific">Penicillium frequentans</name>
    <dbReference type="NCBI Taxonomy" id="3151616"/>
    <lineage>
        <taxon>Eukaryota</taxon>
        <taxon>Fungi</taxon>
        <taxon>Dikarya</taxon>
        <taxon>Ascomycota</taxon>
        <taxon>Pezizomycotina</taxon>
        <taxon>Eurotiomycetes</taxon>
        <taxon>Eurotiomycetidae</taxon>
        <taxon>Eurotiales</taxon>
        <taxon>Aspergillaceae</taxon>
        <taxon>Penicillium</taxon>
    </lineage>
</organism>